<comment type="similarity">
    <text evidence="1">Belongs to the TolB family.</text>
</comment>
<dbReference type="InterPro" id="IPR011659">
    <property type="entry name" value="WD40"/>
</dbReference>
<evidence type="ECO:0000256" key="1">
    <source>
        <dbReference type="ARBA" id="ARBA00009820"/>
    </source>
</evidence>
<dbReference type="InterPro" id="IPR011042">
    <property type="entry name" value="6-blade_b-propeller_TolB-like"/>
</dbReference>
<organism evidence="3 4">
    <name type="scientific">Fuscibacter oryzae</name>
    <dbReference type="NCBI Taxonomy" id="2803939"/>
    <lineage>
        <taxon>Bacteria</taxon>
        <taxon>Pseudomonadati</taxon>
        <taxon>Pseudomonadota</taxon>
        <taxon>Alphaproteobacteria</taxon>
        <taxon>Rhodobacterales</taxon>
        <taxon>Paracoccaceae</taxon>
        <taxon>Fuscibacter</taxon>
    </lineage>
</organism>
<evidence type="ECO:0000313" key="3">
    <source>
        <dbReference type="EMBL" id="MBL4929176.1"/>
    </source>
</evidence>
<dbReference type="EMBL" id="JAESVP010000006">
    <property type="protein sequence ID" value="MBL4929176.1"/>
    <property type="molecule type" value="Genomic_DNA"/>
</dbReference>
<proteinExistence type="inferred from homology"/>
<evidence type="ECO:0000256" key="2">
    <source>
        <dbReference type="SAM" id="MobiDB-lite"/>
    </source>
</evidence>
<dbReference type="PANTHER" id="PTHR36842:SF1">
    <property type="entry name" value="PROTEIN TOLB"/>
    <property type="match status" value="1"/>
</dbReference>
<dbReference type="Proteomes" id="UP000619033">
    <property type="component" value="Unassembled WGS sequence"/>
</dbReference>
<comment type="caution">
    <text evidence="3">The sequence shown here is derived from an EMBL/GenBank/DDBJ whole genome shotgun (WGS) entry which is preliminary data.</text>
</comment>
<keyword evidence="4" id="KW-1185">Reference proteome</keyword>
<reference evidence="3" key="1">
    <citation type="submission" date="2021-01" db="EMBL/GenBank/DDBJ databases">
        <title>Genome seq and assembly of Tabrizicola sp. KVB23.</title>
        <authorList>
            <person name="Chhetri G."/>
        </authorList>
    </citation>
    <scope>NUCLEOTIDE SEQUENCE</scope>
    <source>
        <strain evidence="3">KVB23</strain>
    </source>
</reference>
<gene>
    <name evidence="3" type="ORF">JI744_13760</name>
</gene>
<dbReference type="Pfam" id="PF07676">
    <property type="entry name" value="PD40"/>
    <property type="match status" value="2"/>
</dbReference>
<dbReference type="AlphaFoldDB" id="A0A8J7SVZ5"/>
<accession>A0A8J7SVZ5</accession>
<dbReference type="SUPFAM" id="SSF82171">
    <property type="entry name" value="DPP6 N-terminal domain-like"/>
    <property type="match status" value="1"/>
</dbReference>
<feature type="region of interest" description="Disordered" evidence="2">
    <location>
        <begin position="142"/>
        <end position="192"/>
    </location>
</feature>
<dbReference type="Gene3D" id="2.120.10.30">
    <property type="entry name" value="TolB, C-terminal domain"/>
    <property type="match status" value="2"/>
</dbReference>
<dbReference type="RefSeq" id="WP_202661709.1">
    <property type="nucleotide sequence ID" value="NZ_JAESVP010000006.1"/>
</dbReference>
<evidence type="ECO:0000313" key="4">
    <source>
        <dbReference type="Proteomes" id="UP000619033"/>
    </source>
</evidence>
<name>A0A8J7SVZ5_9RHOB</name>
<dbReference type="PANTHER" id="PTHR36842">
    <property type="entry name" value="PROTEIN TOLB HOMOLOG"/>
    <property type="match status" value="1"/>
</dbReference>
<sequence>MKSLIETYHVASGTVRLVLEVDGRVEAPNWSRCGGWLMVNSAGLLYRIPLDNPRMERIDTGPATRCNNDHGFSPDGQVIYLSSHHEGRGAQIYRMPAAGGPLEKISPQPPSWWHGVSSDDKMLLYPAVRETSEALDIYTMLAPPHPTLSPEGRGRTTQSDAPPSPLGGEGRGEGAPQETRLTQGIGHSDGPDFSADGRRIYWNCDATGHAQIWVMNADGSDQRPLFRDDHVNWFPHPSPCGRHLVYLAYPPGTQSHPADLPVALVLCNPDGTDRRRIRAFIGGQGTMNVPNWSPDGSAFAYIRYAI</sequence>
<protein>
    <submittedName>
        <fullName evidence="3">PD40 domain-containing protein</fullName>
    </submittedName>
</protein>